<dbReference type="STRING" id="306901.Q2GVK3"/>
<evidence type="ECO:0000313" key="4">
    <source>
        <dbReference type="Proteomes" id="UP000001056"/>
    </source>
</evidence>
<feature type="compositionally biased region" description="Polar residues" evidence="1">
    <location>
        <begin position="167"/>
        <end position="186"/>
    </location>
</feature>
<dbReference type="HOGENOM" id="CLU_019703_0_0_1"/>
<dbReference type="eggNOG" id="ENOG502S7KB">
    <property type="taxonomic scope" value="Eukaryota"/>
</dbReference>
<feature type="compositionally biased region" description="Low complexity" evidence="1">
    <location>
        <begin position="323"/>
        <end position="336"/>
    </location>
</feature>
<name>Q2GVK3_CHAGB</name>
<dbReference type="OrthoDB" id="3539644at2759"/>
<feature type="compositionally biased region" description="Polar residues" evidence="1">
    <location>
        <begin position="68"/>
        <end position="83"/>
    </location>
</feature>
<evidence type="ECO:0000256" key="2">
    <source>
        <dbReference type="SAM" id="Phobius"/>
    </source>
</evidence>
<keyword evidence="4" id="KW-1185">Reference proteome</keyword>
<dbReference type="VEuPathDB" id="FungiDB:CHGG_08001"/>
<dbReference type="InParanoid" id="Q2GVK3"/>
<feature type="compositionally biased region" description="Basic and acidic residues" evidence="1">
    <location>
        <begin position="95"/>
        <end position="114"/>
    </location>
</feature>
<evidence type="ECO:0000313" key="3">
    <source>
        <dbReference type="EMBL" id="EAQ86748.1"/>
    </source>
</evidence>
<feature type="compositionally biased region" description="Low complexity" evidence="1">
    <location>
        <begin position="145"/>
        <end position="165"/>
    </location>
</feature>
<keyword evidence="2" id="KW-0472">Membrane</keyword>
<organism evidence="3 4">
    <name type="scientific">Chaetomium globosum (strain ATCC 6205 / CBS 148.51 / DSM 1962 / NBRC 6347 / NRRL 1970)</name>
    <name type="common">Soil fungus</name>
    <dbReference type="NCBI Taxonomy" id="306901"/>
    <lineage>
        <taxon>Eukaryota</taxon>
        <taxon>Fungi</taxon>
        <taxon>Dikarya</taxon>
        <taxon>Ascomycota</taxon>
        <taxon>Pezizomycotina</taxon>
        <taxon>Sordariomycetes</taxon>
        <taxon>Sordariomycetidae</taxon>
        <taxon>Sordariales</taxon>
        <taxon>Chaetomiaceae</taxon>
        <taxon>Chaetomium</taxon>
    </lineage>
</organism>
<feature type="compositionally biased region" description="Pro residues" evidence="1">
    <location>
        <begin position="205"/>
        <end position="215"/>
    </location>
</feature>
<dbReference type="EMBL" id="CH408033">
    <property type="protein sequence ID" value="EAQ86748.1"/>
    <property type="molecule type" value="Genomic_DNA"/>
</dbReference>
<sequence length="812" mass="86282">MYSTLDEEDFEPIGETSTQDGSQGPSRAPQDAWLNTNTTRAGTHADRHAGDSEDPHLFSPTDGYFGTATGSSLGTVVPASSQVPHVPNVLVDDPSLQRRSSEGKDREAEQERLDNAQGGSHPDDGYRSAYPSYTATASRNGGPTGYTTTPTRQSTAASSSQSGATHYTPSSSTYAPRVASPTSYTIYSPRGPVRRDEHFPFTPAEAPPAYTPSPTSPSNTQGFGNYQTFSQARAVDVNMGRPEETQGFLAQPESMRDHNSDGLDEDIPTWRGRMRRARRHVNLGCCKIVLIAVVLLFLTTGFLTGVISSSTRGNHRLAASPLPSTNPGNKPNKPNMNYPDLDGDVRWDPAHFCQDAKIDRHKQTYGIDFGTSKDLRIVEKSNGDDHPGWNWVHVQGTVVLRRAGPDTESSAVTVETTRAPTTASGSTAPGTSEAGSLDSVSSRGASQWARDAAPRVAVNFKITVGVPEGSTLRHLTALTSVAGTITSASTGSTSHDNNNLLDETVSHPPPTYLFHSRIIDVRTTSAPINGAWPLYDYLSLQSTSGDIRVAVNPHAADPDTPKPATLYIKSLSGDVDFREPIHAAEGTFRIGQALSAAADRRRALAQAEAQLPPREYRVDVHTSSGDIVGAAAFGAASGFRSTSGTISLEVLPVLDARLAEVGGRQVELTTSSTSGATDVKVLEPLWVDDLDLASARVHGKGVRRGYAGMETQDVAATGGGKEKPLRCLSGKHTSTSANIKLRYPASWEGDIGLATLTGALQVGGEGVKLIKTGSDWPGVNKMVLARKGEKGEGGKVQGKTTSGDVDTWVGEE</sequence>
<reference evidence="4" key="1">
    <citation type="journal article" date="2015" name="Genome Announc.">
        <title>Draft genome sequence of the cellulolytic fungus Chaetomium globosum.</title>
        <authorList>
            <person name="Cuomo C.A."/>
            <person name="Untereiner W.A."/>
            <person name="Ma L.-J."/>
            <person name="Grabherr M."/>
            <person name="Birren B.W."/>
        </authorList>
    </citation>
    <scope>NUCLEOTIDE SEQUENCE [LARGE SCALE GENOMIC DNA]</scope>
    <source>
        <strain evidence="4">ATCC 6205 / CBS 148.51 / DSM 1962 / NBRC 6347 / NRRL 1970</strain>
    </source>
</reference>
<dbReference type="RefSeq" id="XP_001225657.1">
    <property type="nucleotide sequence ID" value="XM_001225656.1"/>
</dbReference>
<feature type="transmembrane region" description="Helical" evidence="2">
    <location>
        <begin position="281"/>
        <end position="307"/>
    </location>
</feature>
<feature type="compositionally biased region" description="Polar residues" evidence="1">
    <location>
        <begin position="15"/>
        <end position="25"/>
    </location>
</feature>
<feature type="region of interest" description="Disordered" evidence="1">
    <location>
        <begin position="313"/>
        <end position="336"/>
    </location>
</feature>
<keyword evidence="2" id="KW-0812">Transmembrane</keyword>
<proteinExistence type="predicted"/>
<gene>
    <name evidence="3" type="ORF">CHGG_08001</name>
</gene>
<feature type="compositionally biased region" description="Basic and acidic residues" evidence="1">
    <location>
        <begin position="43"/>
        <end position="56"/>
    </location>
</feature>
<protein>
    <submittedName>
        <fullName evidence="3">Uncharacterized protein</fullName>
    </submittedName>
</protein>
<feature type="region of interest" description="Disordered" evidence="1">
    <location>
        <begin position="1"/>
        <end position="225"/>
    </location>
</feature>
<evidence type="ECO:0000256" key="1">
    <source>
        <dbReference type="SAM" id="MobiDB-lite"/>
    </source>
</evidence>
<feature type="compositionally biased region" description="Low complexity" evidence="1">
    <location>
        <begin position="416"/>
        <end position="436"/>
    </location>
</feature>
<dbReference type="AlphaFoldDB" id="Q2GVK3"/>
<feature type="region of interest" description="Disordered" evidence="1">
    <location>
        <begin position="787"/>
        <end position="812"/>
    </location>
</feature>
<dbReference type="GeneID" id="4393356"/>
<feature type="compositionally biased region" description="Acidic residues" evidence="1">
    <location>
        <begin position="1"/>
        <end position="12"/>
    </location>
</feature>
<feature type="region of interest" description="Disordered" evidence="1">
    <location>
        <begin position="404"/>
        <end position="446"/>
    </location>
</feature>
<dbReference type="Proteomes" id="UP000001056">
    <property type="component" value="Unassembled WGS sequence"/>
</dbReference>
<keyword evidence="2" id="KW-1133">Transmembrane helix</keyword>
<accession>Q2GVK3</accession>
<dbReference type="OMA" id="CIQIRIT"/>